<evidence type="ECO:0000256" key="1">
    <source>
        <dbReference type="ARBA" id="ARBA00023002"/>
    </source>
</evidence>
<evidence type="ECO:0000313" key="5">
    <source>
        <dbReference type="Proteomes" id="UP001165941"/>
    </source>
</evidence>
<name>A0ABX0S7V2_PONBL</name>
<keyword evidence="5" id="KW-1185">Reference proteome</keyword>
<dbReference type="SUPFAM" id="SSF52343">
    <property type="entry name" value="Ferredoxin reductase-like, C-terminal NADP-linked domain"/>
    <property type="match status" value="1"/>
</dbReference>
<keyword evidence="2" id="KW-0812">Transmembrane</keyword>
<keyword evidence="1" id="KW-0560">Oxidoreductase</keyword>
<proteinExistence type="predicted"/>
<dbReference type="Pfam" id="PF08022">
    <property type="entry name" value="FAD_binding_8"/>
    <property type="match status" value="1"/>
</dbReference>
<dbReference type="SUPFAM" id="SSF63380">
    <property type="entry name" value="Riboflavin synthase domain-like"/>
    <property type="match status" value="1"/>
</dbReference>
<organism evidence="4 5">
    <name type="scientific">Pontoporia blainvillei</name>
    <name type="common">Franciscana</name>
    <name type="synonym">Delphinus blainvillei</name>
    <dbReference type="NCBI Taxonomy" id="48723"/>
    <lineage>
        <taxon>Eukaryota</taxon>
        <taxon>Metazoa</taxon>
        <taxon>Chordata</taxon>
        <taxon>Craniata</taxon>
        <taxon>Vertebrata</taxon>
        <taxon>Euteleostomi</taxon>
        <taxon>Mammalia</taxon>
        <taxon>Eutheria</taxon>
        <taxon>Laurasiatheria</taxon>
        <taxon>Artiodactyla</taxon>
        <taxon>Whippomorpha</taxon>
        <taxon>Cetacea</taxon>
        <taxon>Odontoceti</taxon>
        <taxon>Pontoporiidae</taxon>
        <taxon>Pontoporia</taxon>
    </lineage>
</organism>
<keyword evidence="2" id="KW-1133">Transmembrane helix</keyword>
<dbReference type="CDD" id="cd06186">
    <property type="entry name" value="NOX_Duox_like_FAD_NADP"/>
    <property type="match status" value="1"/>
</dbReference>
<sequence>MLLLVLAVMYVFASHHFRRRSFGGFWLSHHLYILLYVLLMYGSFALIQLPRFHLFLVPVLIYMGDKLVSLSRKKVEISVVKAELLPSGVTRLEFQRPQVFEYKSGQWVRIACHTLGTTECHPFTLTSAPHEDTLSLHIRAAGPWTTRLREIYSPPTGDSCAKHPKLYLDGPFGEGHQEWRKFEVSVPVGGGIGVTPFASILKDLIFKSSVSCQVFCRKAIWGEAQGARDQKTSIGVMIPGV</sequence>
<dbReference type="InterPro" id="IPR050369">
    <property type="entry name" value="RBOH/FRE"/>
</dbReference>
<feature type="domain" description="FAD-binding FR-type" evidence="3">
    <location>
        <begin position="72"/>
        <end position="178"/>
    </location>
</feature>
<dbReference type="Proteomes" id="UP001165941">
    <property type="component" value="Unassembled WGS sequence"/>
</dbReference>
<comment type="caution">
    <text evidence="4">The sequence shown here is derived from an EMBL/GenBank/DDBJ whole genome shotgun (WGS) entry which is preliminary data.</text>
</comment>
<gene>
    <name evidence="4" type="ORF">BU61_6701</name>
</gene>
<evidence type="ECO:0000313" key="4">
    <source>
        <dbReference type="EMBL" id="NIG59381.1"/>
    </source>
</evidence>
<evidence type="ECO:0000256" key="2">
    <source>
        <dbReference type="SAM" id="Phobius"/>
    </source>
</evidence>
<dbReference type="PROSITE" id="PS51384">
    <property type="entry name" value="FAD_FR"/>
    <property type="match status" value="1"/>
</dbReference>
<dbReference type="PANTHER" id="PTHR11972">
    <property type="entry name" value="NADPH OXIDASE"/>
    <property type="match status" value="1"/>
</dbReference>
<accession>A0ABX0S7V2</accession>
<dbReference type="InterPro" id="IPR039261">
    <property type="entry name" value="FNR_nucleotide-bd"/>
</dbReference>
<protein>
    <submittedName>
        <fullName evidence="4">Dual oxidase 1</fullName>
    </submittedName>
</protein>
<reference evidence="4" key="1">
    <citation type="submission" date="2018-05" db="EMBL/GenBank/DDBJ databases">
        <authorList>
            <person name="Pedro S.L.S."/>
            <person name="Freitas R.C."/>
            <person name="Barreto A.S."/>
            <person name="Lima A.O.S."/>
        </authorList>
    </citation>
    <scope>NUCLEOTIDE SEQUENCE</scope>
    <source>
        <strain evidence="4">BP203</strain>
        <tissue evidence="4">Muscle</tissue>
    </source>
</reference>
<dbReference type="Gene3D" id="3.40.50.80">
    <property type="entry name" value="Nucleotide-binding domain of ferredoxin-NADP reductase (FNR) module"/>
    <property type="match status" value="1"/>
</dbReference>
<dbReference type="InterPro" id="IPR017927">
    <property type="entry name" value="FAD-bd_FR_type"/>
</dbReference>
<dbReference type="EMBL" id="PGGH01101834">
    <property type="protein sequence ID" value="NIG59381.1"/>
    <property type="molecule type" value="Genomic_DNA"/>
</dbReference>
<dbReference type="InterPro" id="IPR017938">
    <property type="entry name" value="Riboflavin_synthase-like_b-brl"/>
</dbReference>
<evidence type="ECO:0000259" key="3">
    <source>
        <dbReference type="PROSITE" id="PS51384"/>
    </source>
</evidence>
<dbReference type="Gene3D" id="2.40.30.10">
    <property type="entry name" value="Translation factors"/>
    <property type="match status" value="1"/>
</dbReference>
<keyword evidence="2" id="KW-0472">Membrane</keyword>
<dbReference type="PANTHER" id="PTHR11972:SF175">
    <property type="entry name" value="NAD(P)H OXIDASE (H2O2-FORMING)"/>
    <property type="match status" value="1"/>
</dbReference>
<dbReference type="InterPro" id="IPR013112">
    <property type="entry name" value="FAD-bd_8"/>
</dbReference>
<feature type="transmembrane region" description="Helical" evidence="2">
    <location>
        <begin position="29"/>
        <end position="47"/>
    </location>
</feature>